<organism evidence="8">
    <name type="scientific">Timema tahoe</name>
    <dbReference type="NCBI Taxonomy" id="61484"/>
    <lineage>
        <taxon>Eukaryota</taxon>
        <taxon>Metazoa</taxon>
        <taxon>Ecdysozoa</taxon>
        <taxon>Arthropoda</taxon>
        <taxon>Hexapoda</taxon>
        <taxon>Insecta</taxon>
        <taxon>Pterygota</taxon>
        <taxon>Neoptera</taxon>
        <taxon>Polyneoptera</taxon>
        <taxon>Phasmatodea</taxon>
        <taxon>Timematodea</taxon>
        <taxon>Timematoidea</taxon>
        <taxon>Timematidae</taxon>
        <taxon>Timema</taxon>
    </lineage>
</organism>
<accession>A0A7R9I9Y1</accession>
<dbReference type="GO" id="GO:0015031">
    <property type="term" value="P:protein transport"/>
    <property type="evidence" value="ECO:0007669"/>
    <property type="project" value="InterPro"/>
</dbReference>
<dbReference type="GO" id="GO:0005789">
    <property type="term" value="C:endoplasmic reticulum membrane"/>
    <property type="evidence" value="ECO:0007669"/>
    <property type="project" value="InterPro"/>
</dbReference>
<name>A0A7R9I9Y1_9NEOP</name>
<dbReference type="PANTHER" id="PTHR31158:SF10">
    <property type="entry name" value="LD27791P"/>
    <property type="match status" value="1"/>
</dbReference>
<reference evidence="8" key="1">
    <citation type="submission" date="2020-11" db="EMBL/GenBank/DDBJ databases">
        <authorList>
            <person name="Tran Van P."/>
        </authorList>
    </citation>
    <scope>NUCLEOTIDE SEQUENCE</scope>
</reference>
<protein>
    <submittedName>
        <fullName evidence="8">Uncharacterized protein</fullName>
    </submittedName>
</protein>
<keyword evidence="3 7" id="KW-0812">Transmembrane</keyword>
<keyword evidence="6" id="KW-0325">Glycoprotein</keyword>
<comment type="subcellular location">
    <subcellularLocation>
        <location evidence="1">Membrane</location>
        <topology evidence="1">Multi-pass membrane protein</topology>
    </subcellularLocation>
</comment>
<evidence type="ECO:0000256" key="7">
    <source>
        <dbReference type="SAM" id="Phobius"/>
    </source>
</evidence>
<dbReference type="EMBL" id="OE000218">
    <property type="protein sequence ID" value="CAD7452960.1"/>
    <property type="molecule type" value="Genomic_DNA"/>
</dbReference>
<feature type="transmembrane region" description="Helical" evidence="7">
    <location>
        <begin position="150"/>
        <end position="170"/>
    </location>
</feature>
<gene>
    <name evidence="8" type="ORF">TTEB3V08_LOCUS1117</name>
</gene>
<sequence length="278" mass="30415">MAELAGHHALDPSNALISLVIVQQMAELAGHHPLHPSNALKSLVIVQQMAELAGHHPLHPSNAISTTQLLTTQIIQSITSTLISDSEDRDSNLGRIGAITVMGCFHNKSSSPPPPTRRMKGWFDAFRNDGGPTLYSYSNRTPVTGDVQIITLYLIFCTIFLAFLIIFPGVRKEVNLQGIRKDATILSETWTSYDVFLRGLTHACVKNDSLVKYTQVKVKGLLPIIFSNTSHVLFGIGGQKVGNESFDAGGEFVKTEIFGQPLSNTLFRLRESSFLPGC</sequence>
<dbReference type="InterPro" id="IPR018469">
    <property type="entry name" value="Dual_oxidase_maturation_fac"/>
</dbReference>
<evidence type="ECO:0000313" key="8">
    <source>
        <dbReference type="EMBL" id="CAD7452960.1"/>
    </source>
</evidence>
<evidence type="ECO:0000256" key="5">
    <source>
        <dbReference type="ARBA" id="ARBA00023136"/>
    </source>
</evidence>
<comment type="similarity">
    <text evidence="2">Belongs to the DUOXA family.</text>
</comment>
<dbReference type="Pfam" id="PF10204">
    <property type="entry name" value="DuoxA"/>
    <property type="match status" value="1"/>
</dbReference>
<evidence type="ECO:0000256" key="3">
    <source>
        <dbReference type="ARBA" id="ARBA00022692"/>
    </source>
</evidence>
<proteinExistence type="inferred from homology"/>
<keyword evidence="4 7" id="KW-1133">Transmembrane helix</keyword>
<dbReference type="AlphaFoldDB" id="A0A7R9I9Y1"/>
<evidence type="ECO:0000256" key="4">
    <source>
        <dbReference type="ARBA" id="ARBA00022989"/>
    </source>
</evidence>
<evidence type="ECO:0000256" key="2">
    <source>
        <dbReference type="ARBA" id="ARBA00009816"/>
    </source>
</evidence>
<evidence type="ECO:0000256" key="6">
    <source>
        <dbReference type="ARBA" id="ARBA00023180"/>
    </source>
</evidence>
<evidence type="ECO:0000256" key="1">
    <source>
        <dbReference type="ARBA" id="ARBA00004141"/>
    </source>
</evidence>
<keyword evidence="5 7" id="KW-0472">Membrane</keyword>
<dbReference type="PANTHER" id="PTHR31158">
    <property type="entry name" value="DUAL OXIDASE 2"/>
    <property type="match status" value="1"/>
</dbReference>